<reference evidence="1" key="1">
    <citation type="submission" date="2022-12" db="EMBL/GenBank/DDBJ databases">
        <authorList>
            <person name="Petersen C."/>
        </authorList>
    </citation>
    <scope>NUCLEOTIDE SEQUENCE</scope>
    <source>
        <strain evidence="1">IBT 21472</strain>
    </source>
</reference>
<protein>
    <submittedName>
        <fullName evidence="1">Uncharacterized protein</fullName>
    </submittedName>
</protein>
<accession>A0A9W9PME6</accession>
<proteinExistence type="predicted"/>
<organism evidence="1 2">
    <name type="scientific">Penicillium atrosanguineum</name>
    <dbReference type="NCBI Taxonomy" id="1132637"/>
    <lineage>
        <taxon>Eukaryota</taxon>
        <taxon>Fungi</taxon>
        <taxon>Dikarya</taxon>
        <taxon>Ascomycota</taxon>
        <taxon>Pezizomycotina</taxon>
        <taxon>Eurotiomycetes</taxon>
        <taxon>Eurotiomycetidae</taxon>
        <taxon>Eurotiales</taxon>
        <taxon>Aspergillaceae</taxon>
        <taxon>Penicillium</taxon>
    </lineage>
</organism>
<dbReference type="Proteomes" id="UP001147746">
    <property type="component" value="Unassembled WGS sequence"/>
</dbReference>
<dbReference type="AlphaFoldDB" id="A0A9W9PME6"/>
<evidence type="ECO:0000313" key="1">
    <source>
        <dbReference type="EMBL" id="KAJ5299068.1"/>
    </source>
</evidence>
<comment type="caution">
    <text evidence="1">The sequence shown here is derived from an EMBL/GenBank/DDBJ whole genome shotgun (WGS) entry which is preliminary data.</text>
</comment>
<sequence length="89" mass="9825">MYISEEWLALEKEVLGRRPLISGSVDEVRAAYQETSEMLAQLYPAIDSYQVVDRKEVTDSGIAIRVYTPSKIESGAKLPVGVLSVHPSS</sequence>
<name>A0A9W9PME6_9EURO</name>
<keyword evidence="2" id="KW-1185">Reference proteome</keyword>
<gene>
    <name evidence="1" type="ORF">N7476_010625</name>
</gene>
<evidence type="ECO:0000313" key="2">
    <source>
        <dbReference type="Proteomes" id="UP001147746"/>
    </source>
</evidence>
<reference evidence="1" key="2">
    <citation type="journal article" date="2023" name="IMA Fungus">
        <title>Comparative genomic study of the Penicillium genus elucidates a diverse pangenome and 15 lateral gene transfer events.</title>
        <authorList>
            <person name="Petersen C."/>
            <person name="Sorensen T."/>
            <person name="Nielsen M.R."/>
            <person name="Sondergaard T.E."/>
            <person name="Sorensen J.L."/>
            <person name="Fitzpatrick D.A."/>
            <person name="Frisvad J.C."/>
            <person name="Nielsen K.L."/>
        </authorList>
    </citation>
    <scope>NUCLEOTIDE SEQUENCE</scope>
    <source>
        <strain evidence="1">IBT 21472</strain>
    </source>
</reference>
<dbReference type="EMBL" id="JAPZBO010000010">
    <property type="protein sequence ID" value="KAJ5299068.1"/>
    <property type="molecule type" value="Genomic_DNA"/>
</dbReference>